<dbReference type="Pfam" id="PF04011">
    <property type="entry name" value="LemA"/>
    <property type="match status" value="1"/>
</dbReference>
<keyword evidence="5 6" id="KW-0472">Membrane</keyword>
<evidence type="ECO:0000313" key="7">
    <source>
        <dbReference type="EMBL" id="BEQ13533.1"/>
    </source>
</evidence>
<evidence type="ECO:0000256" key="6">
    <source>
        <dbReference type="SAM" id="Phobius"/>
    </source>
</evidence>
<dbReference type="SUPFAM" id="SSF140478">
    <property type="entry name" value="LemA-like"/>
    <property type="match status" value="1"/>
</dbReference>
<dbReference type="Gene3D" id="1.20.1440.20">
    <property type="entry name" value="LemA-like domain"/>
    <property type="match status" value="1"/>
</dbReference>
<dbReference type="RefSeq" id="WP_338605253.1">
    <property type="nucleotide sequence ID" value="NZ_AP028679.1"/>
</dbReference>
<evidence type="ECO:0000256" key="1">
    <source>
        <dbReference type="ARBA" id="ARBA00004167"/>
    </source>
</evidence>
<evidence type="ECO:0000313" key="8">
    <source>
        <dbReference type="Proteomes" id="UP001366166"/>
    </source>
</evidence>
<name>A0AAU9E8R2_9BACT</name>
<dbReference type="InterPro" id="IPR007156">
    <property type="entry name" value="MamQ_LemA"/>
</dbReference>
<feature type="transmembrane region" description="Helical" evidence="6">
    <location>
        <begin position="6"/>
        <end position="25"/>
    </location>
</feature>
<keyword evidence="8" id="KW-1185">Reference proteome</keyword>
<dbReference type="AlphaFoldDB" id="A0AAU9E8R2"/>
<protein>
    <submittedName>
        <fullName evidence="7">Membrane protein</fullName>
    </submittedName>
</protein>
<evidence type="ECO:0000256" key="4">
    <source>
        <dbReference type="ARBA" id="ARBA00022989"/>
    </source>
</evidence>
<evidence type="ECO:0000256" key="2">
    <source>
        <dbReference type="ARBA" id="ARBA00008854"/>
    </source>
</evidence>
<evidence type="ECO:0000256" key="3">
    <source>
        <dbReference type="ARBA" id="ARBA00022692"/>
    </source>
</evidence>
<reference evidence="8" key="1">
    <citation type="journal article" date="2023" name="Arch. Microbiol.">
        <title>Desulfoferula mesophilus gen. nov. sp. nov., a mesophilic sulfate-reducing bacterium isolated from a brackish lake sediment.</title>
        <authorList>
            <person name="Watanabe T."/>
            <person name="Yabe T."/>
            <person name="Tsuji J.M."/>
            <person name="Fukui M."/>
        </authorList>
    </citation>
    <scope>NUCLEOTIDE SEQUENCE [LARGE SCALE GENOMIC DNA]</scope>
    <source>
        <strain evidence="8">12FAK</strain>
    </source>
</reference>
<dbReference type="KEGG" id="dmp:FAK_05990"/>
<sequence length="185" mass="20770">MTVLWVIVALIVVAGFWLISAYNGLVRKRNMVREGWSGVEVQLKRRANLIPNLIETVKGYMGHERGVLEEVTRLRNHSLASQGPEEKGRAESRLSGVLGNIFALAENYPDLKASSNFLELQSSLSQVEEQIQLARRYYNGAVRALNNAVESFPNNLFATSLGFTQAEFFELEEPADRQVPQVNFS</sequence>
<keyword evidence="4 6" id="KW-1133">Transmembrane helix</keyword>
<dbReference type="EMBL" id="AP028679">
    <property type="protein sequence ID" value="BEQ13533.1"/>
    <property type="molecule type" value="Genomic_DNA"/>
</dbReference>
<gene>
    <name evidence="7" type="ORF">FAK_05990</name>
</gene>
<dbReference type="GO" id="GO:0016020">
    <property type="term" value="C:membrane"/>
    <property type="evidence" value="ECO:0007669"/>
    <property type="project" value="UniProtKB-SubCell"/>
</dbReference>
<comment type="similarity">
    <text evidence="2">Belongs to the LemA family.</text>
</comment>
<keyword evidence="3 6" id="KW-0812">Transmembrane</keyword>
<organism evidence="7 8">
    <name type="scientific">Desulfoferula mesophila</name>
    <dbReference type="NCBI Taxonomy" id="3058419"/>
    <lineage>
        <taxon>Bacteria</taxon>
        <taxon>Pseudomonadati</taxon>
        <taxon>Thermodesulfobacteriota</taxon>
        <taxon>Desulfarculia</taxon>
        <taxon>Desulfarculales</taxon>
        <taxon>Desulfarculaceae</taxon>
        <taxon>Desulfoferula</taxon>
    </lineage>
</organism>
<accession>A0AAU9E8R2</accession>
<dbReference type="InterPro" id="IPR023353">
    <property type="entry name" value="LemA-like_dom_sf"/>
</dbReference>
<dbReference type="PANTHER" id="PTHR34478:SF1">
    <property type="entry name" value="PROTEIN LEMA"/>
    <property type="match status" value="1"/>
</dbReference>
<evidence type="ECO:0000256" key="5">
    <source>
        <dbReference type="ARBA" id="ARBA00023136"/>
    </source>
</evidence>
<comment type="subcellular location">
    <subcellularLocation>
        <location evidence="1">Membrane</location>
        <topology evidence="1">Single-pass membrane protein</topology>
    </subcellularLocation>
</comment>
<dbReference type="Proteomes" id="UP001366166">
    <property type="component" value="Chromosome"/>
</dbReference>
<proteinExistence type="inferred from homology"/>
<dbReference type="PANTHER" id="PTHR34478">
    <property type="entry name" value="PROTEIN LEMA"/>
    <property type="match status" value="1"/>
</dbReference>